<accession>A0A8J6CNN5</accession>
<sequence>MSYPPSVENPEPHDTSGRKDDYGANETHSPHRESNGFTASPRYSNNTTTSGDASPYMMSPLNPCASPYNKSPWIASTPPDSDFGQNGLIASLVREEGHVYSLAASRRLLYTGSDCNNIRVWKNLQEFSAFKSKVTSTNPIIHKRYGSLPTFKDQMKCSVKPKNYVDVWRNKSVLRIKHFDAVCCLSLNEEVGLLYSGSWDRTMEVWRLANSKCLESVVAHCY</sequence>
<dbReference type="PANTHER" id="PTHR22844:SF370">
    <property type="entry name" value="OS12G0594000 PROTEIN"/>
    <property type="match status" value="1"/>
</dbReference>
<dbReference type="PANTHER" id="PTHR22844">
    <property type="entry name" value="F-BOX AND WD40 DOMAIN PROTEIN"/>
    <property type="match status" value="1"/>
</dbReference>
<dbReference type="PROSITE" id="PS50082">
    <property type="entry name" value="WD_REPEATS_2"/>
    <property type="match status" value="1"/>
</dbReference>
<name>A0A8J6CNN5_9ROSI</name>
<dbReference type="InterPro" id="IPR015943">
    <property type="entry name" value="WD40/YVTN_repeat-like_dom_sf"/>
</dbReference>
<feature type="region of interest" description="Disordered" evidence="2">
    <location>
        <begin position="1"/>
        <end position="58"/>
    </location>
</feature>
<dbReference type="SUPFAM" id="SSF50978">
    <property type="entry name" value="WD40 repeat-like"/>
    <property type="match status" value="1"/>
</dbReference>
<dbReference type="SMART" id="SM00320">
    <property type="entry name" value="WD40"/>
    <property type="match status" value="2"/>
</dbReference>
<feature type="repeat" description="WD" evidence="1">
    <location>
        <begin position="175"/>
        <end position="216"/>
    </location>
</feature>
<proteinExistence type="predicted"/>
<dbReference type="InterPro" id="IPR001680">
    <property type="entry name" value="WD40_rpt"/>
</dbReference>
<protein>
    <submittedName>
        <fullName evidence="3">Uncharacterized protein</fullName>
    </submittedName>
</protein>
<dbReference type="EMBL" id="JAHUZN010000012">
    <property type="protein sequence ID" value="KAG8474368.1"/>
    <property type="molecule type" value="Genomic_DNA"/>
</dbReference>
<dbReference type="InterPro" id="IPR036322">
    <property type="entry name" value="WD40_repeat_dom_sf"/>
</dbReference>
<keyword evidence="4" id="KW-1185">Reference proteome</keyword>
<reference evidence="3 4" key="1">
    <citation type="journal article" date="2021" name="bioRxiv">
        <title>The Gossypium anomalum genome as a resource for cotton improvement and evolutionary analysis of hybrid incompatibility.</title>
        <authorList>
            <person name="Grover C.E."/>
            <person name="Yuan D."/>
            <person name="Arick M.A."/>
            <person name="Miller E.R."/>
            <person name="Hu G."/>
            <person name="Peterson D.G."/>
            <person name="Wendel J.F."/>
            <person name="Udall J.A."/>
        </authorList>
    </citation>
    <scope>NUCLEOTIDE SEQUENCE [LARGE SCALE GENOMIC DNA]</scope>
    <source>
        <strain evidence="3">JFW-Udall</strain>
        <tissue evidence="3">Leaf</tissue>
    </source>
</reference>
<comment type="caution">
    <text evidence="3">The sequence shown here is derived from an EMBL/GenBank/DDBJ whole genome shotgun (WGS) entry which is preliminary data.</text>
</comment>
<dbReference type="Pfam" id="PF00400">
    <property type="entry name" value="WD40"/>
    <property type="match status" value="2"/>
</dbReference>
<feature type="compositionally biased region" description="Basic and acidic residues" evidence="2">
    <location>
        <begin position="10"/>
        <end position="34"/>
    </location>
</feature>
<dbReference type="Proteomes" id="UP000701853">
    <property type="component" value="Chromosome 12"/>
</dbReference>
<evidence type="ECO:0000256" key="2">
    <source>
        <dbReference type="SAM" id="MobiDB-lite"/>
    </source>
</evidence>
<keyword evidence="1" id="KW-0853">WD repeat</keyword>
<organism evidence="3 4">
    <name type="scientific">Gossypium anomalum</name>
    <dbReference type="NCBI Taxonomy" id="47600"/>
    <lineage>
        <taxon>Eukaryota</taxon>
        <taxon>Viridiplantae</taxon>
        <taxon>Streptophyta</taxon>
        <taxon>Embryophyta</taxon>
        <taxon>Tracheophyta</taxon>
        <taxon>Spermatophyta</taxon>
        <taxon>Magnoliopsida</taxon>
        <taxon>eudicotyledons</taxon>
        <taxon>Gunneridae</taxon>
        <taxon>Pentapetalae</taxon>
        <taxon>rosids</taxon>
        <taxon>malvids</taxon>
        <taxon>Malvales</taxon>
        <taxon>Malvaceae</taxon>
        <taxon>Malvoideae</taxon>
        <taxon>Gossypium</taxon>
    </lineage>
</organism>
<dbReference type="InterPro" id="IPR045182">
    <property type="entry name" value="JINGUBANG-like"/>
</dbReference>
<evidence type="ECO:0000256" key="1">
    <source>
        <dbReference type="PROSITE-ProRule" id="PRU00221"/>
    </source>
</evidence>
<evidence type="ECO:0000313" key="4">
    <source>
        <dbReference type="Proteomes" id="UP000701853"/>
    </source>
</evidence>
<dbReference type="Gene3D" id="2.130.10.10">
    <property type="entry name" value="YVTN repeat-like/Quinoprotein amine dehydrogenase"/>
    <property type="match status" value="1"/>
</dbReference>
<dbReference type="OrthoDB" id="674604at2759"/>
<gene>
    <name evidence="3" type="ORF">CXB51_033726</name>
</gene>
<dbReference type="AlphaFoldDB" id="A0A8J6CNN5"/>
<feature type="compositionally biased region" description="Polar residues" evidence="2">
    <location>
        <begin position="35"/>
        <end position="52"/>
    </location>
</feature>
<evidence type="ECO:0000313" key="3">
    <source>
        <dbReference type="EMBL" id="KAG8474368.1"/>
    </source>
</evidence>